<proteinExistence type="predicted"/>
<sequence>MAIRFVCEIALHLLQHAINCVFGVDVPSFFEILLFEMVAEIFKYFTLEPQLSSPSDTEPLVPFEQLATSNGYNSTPAVLSIMIDRICPALDLSVELAPFEETGDIQTPSRNLRKKTPLPAVYSTTVFKICEALDLKAELRPETERPTFVIKKKRSIPVVRSRAVFSFCQALELPAQLAEF</sequence>
<accession>A0A8X6TNU2</accession>
<gene>
    <name evidence="1" type="ORF">NPIL_696981</name>
</gene>
<evidence type="ECO:0000313" key="1">
    <source>
        <dbReference type="EMBL" id="GFT31200.1"/>
    </source>
</evidence>
<name>A0A8X6TNU2_NEPPI</name>
<reference evidence="1" key="1">
    <citation type="submission" date="2020-08" db="EMBL/GenBank/DDBJ databases">
        <title>Multicomponent nature underlies the extraordinary mechanical properties of spider dragline silk.</title>
        <authorList>
            <person name="Kono N."/>
            <person name="Nakamura H."/>
            <person name="Mori M."/>
            <person name="Yoshida Y."/>
            <person name="Ohtoshi R."/>
            <person name="Malay A.D."/>
            <person name="Moran D.A.P."/>
            <person name="Tomita M."/>
            <person name="Numata K."/>
            <person name="Arakawa K."/>
        </authorList>
    </citation>
    <scope>NUCLEOTIDE SEQUENCE</scope>
</reference>
<comment type="caution">
    <text evidence="1">The sequence shown here is derived from an EMBL/GenBank/DDBJ whole genome shotgun (WGS) entry which is preliminary data.</text>
</comment>
<keyword evidence="2" id="KW-1185">Reference proteome</keyword>
<dbReference type="AlphaFoldDB" id="A0A8X6TNU2"/>
<protein>
    <submittedName>
        <fullName evidence="1">Uncharacterized protein</fullName>
    </submittedName>
</protein>
<organism evidence="1 2">
    <name type="scientific">Nephila pilipes</name>
    <name type="common">Giant wood spider</name>
    <name type="synonym">Nephila maculata</name>
    <dbReference type="NCBI Taxonomy" id="299642"/>
    <lineage>
        <taxon>Eukaryota</taxon>
        <taxon>Metazoa</taxon>
        <taxon>Ecdysozoa</taxon>
        <taxon>Arthropoda</taxon>
        <taxon>Chelicerata</taxon>
        <taxon>Arachnida</taxon>
        <taxon>Araneae</taxon>
        <taxon>Araneomorphae</taxon>
        <taxon>Entelegynae</taxon>
        <taxon>Araneoidea</taxon>
        <taxon>Nephilidae</taxon>
        <taxon>Nephila</taxon>
    </lineage>
</organism>
<dbReference type="Proteomes" id="UP000887013">
    <property type="component" value="Unassembled WGS sequence"/>
</dbReference>
<dbReference type="EMBL" id="BMAW01061454">
    <property type="protein sequence ID" value="GFT31200.1"/>
    <property type="molecule type" value="Genomic_DNA"/>
</dbReference>
<dbReference type="OrthoDB" id="6472363at2759"/>
<evidence type="ECO:0000313" key="2">
    <source>
        <dbReference type="Proteomes" id="UP000887013"/>
    </source>
</evidence>